<feature type="region of interest" description="Disordered" evidence="1">
    <location>
        <begin position="1"/>
        <end position="25"/>
    </location>
</feature>
<sequence>MPTGTGGPRLPPRRPGPAARFSPWGATAATGGAARLVPAISPLSPMDAPPDIAAARGRDGTSWAGTKAVLGNTLSVSGCAKLQPRVQACSCSSQDAGCGRNHNAGARVSLRPLKSGLWR</sequence>
<reference evidence="2" key="1">
    <citation type="journal article" date="2012" name="Nat. Biotechnol.">
        <title>Reference genome sequence of the model plant Setaria.</title>
        <authorList>
            <person name="Bennetzen J.L."/>
            <person name="Schmutz J."/>
            <person name="Wang H."/>
            <person name="Percifield R."/>
            <person name="Hawkins J."/>
            <person name="Pontaroli A.C."/>
            <person name="Estep M."/>
            <person name="Feng L."/>
            <person name="Vaughn J.N."/>
            <person name="Grimwood J."/>
            <person name="Jenkins J."/>
            <person name="Barry K."/>
            <person name="Lindquist E."/>
            <person name="Hellsten U."/>
            <person name="Deshpande S."/>
            <person name="Wang X."/>
            <person name="Wu X."/>
            <person name="Mitros T."/>
            <person name="Triplett J."/>
            <person name="Yang X."/>
            <person name="Ye C.Y."/>
            <person name="Mauro-Herrera M."/>
            <person name="Wang L."/>
            <person name="Li P."/>
            <person name="Sharma M."/>
            <person name="Sharma R."/>
            <person name="Ronald P.C."/>
            <person name="Panaud O."/>
            <person name="Kellogg E.A."/>
            <person name="Brutnell T.P."/>
            <person name="Doust A.N."/>
            <person name="Tuskan G.A."/>
            <person name="Rokhsar D."/>
            <person name="Devos K.M."/>
        </authorList>
    </citation>
    <scope>NUCLEOTIDE SEQUENCE [LARGE SCALE GENOMIC DNA]</scope>
    <source>
        <strain evidence="2">Yugu1</strain>
    </source>
</reference>
<evidence type="ECO:0000256" key="1">
    <source>
        <dbReference type="SAM" id="MobiDB-lite"/>
    </source>
</evidence>
<evidence type="ECO:0000313" key="2">
    <source>
        <dbReference type="EMBL" id="RCV34354.1"/>
    </source>
</evidence>
<name>A0A368RW88_SETIT</name>
<gene>
    <name evidence="2" type="ORF">SETIT_7G153400v2</name>
</gene>
<dbReference type="AlphaFoldDB" id="A0A368RW88"/>
<organism evidence="2">
    <name type="scientific">Setaria italica</name>
    <name type="common">Foxtail millet</name>
    <name type="synonym">Panicum italicum</name>
    <dbReference type="NCBI Taxonomy" id="4555"/>
    <lineage>
        <taxon>Eukaryota</taxon>
        <taxon>Viridiplantae</taxon>
        <taxon>Streptophyta</taxon>
        <taxon>Embryophyta</taxon>
        <taxon>Tracheophyta</taxon>
        <taxon>Spermatophyta</taxon>
        <taxon>Magnoliopsida</taxon>
        <taxon>Liliopsida</taxon>
        <taxon>Poales</taxon>
        <taxon>Poaceae</taxon>
        <taxon>PACMAD clade</taxon>
        <taxon>Panicoideae</taxon>
        <taxon>Panicodae</taxon>
        <taxon>Paniceae</taxon>
        <taxon>Cenchrinae</taxon>
        <taxon>Setaria</taxon>
    </lineage>
</organism>
<protein>
    <submittedName>
        <fullName evidence="2">Uncharacterized protein</fullName>
    </submittedName>
</protein>
<accession>A0A368RW88</accession>
<feature type="compositionally biased region" description="Low complexity" evidence="1">
    <location>
        <begin position="16"/>
        <end position="25"/>
    </location>
</feature>
<feature type="region of interest" description="Disordered" evidence="1">
    <location>
        <begin position="41"/>
        <end position="60"/>
    </location>
</feature>
<dbReference type="EMBL" id="CM003534">
    <property type="protein sequence ID" value="RCV34354.1"/>
    <property type="molecule type" value="Genomic_DNA"/>
</dbReference>
<reference evidence="2" key="2">
    <citation type="submission" date="2015-07" db="EMBL/GenBank/DDBJ databases">
        <authorList>
            <person name="Noorani M."/>
        </authorList>
    </citation>
    <scope>NUCLEOTIDE SEQUENCE</scope>
    <source>
        <strain evidence="2">Yugu1</strain>
    </source>
</reference>
<proteinExistence type="predicted"/>